<dbReference type="AlphaFoldDB" id="H8GHI5"/>
<dbReference type="eggNOG" id="COG2902">
    <property type="taxonomic scope" value="Bacteria"/>
</dbReference>
<dbReference type="RefSeq" id="WP_005372576.1">
    <property type="nucleotide sequence ID" value="NZ_CM001475.1"/>
</dbReference>
<dbReference type="InterPro" id="IPR049056">
    <property type="entry name" value="NAD_Glu_DH_HM3"/>
</dbReference>
<proteinExistence type="predicted"/>
<gene>
    <name evidence="4" type="ORF">Metal_2415</name>
</gene>
<dbReference type="GO" id="GO:0004069">
    <property type="term" value="F:L-aspartate:2-oxoglutarate aminotransferase activity"/>
    <property type="evidence" value="ECO:0007669"/>
    <property type="project" value="InterPro"/>
</dbReference>
<dbReference type="InterPro" id="IPR048381">
    <property type="entry name" value="GDH_C"/>
</dbReference>
<dbReference type="GO" id="GO:0004352">
    <property type="term" value="F:glutamate dehydrogenase (NAD+) activity"/>
    <property type="evidence" value="ECO:0007669"/>
    <property type="project" value="InterPro"/>
</dbReference>
<dbReference type="Proteomes" id="UP000005090">
    <property type="component" value="Chromosome"/>
</dbReference>
<dbReference type="InterPro" id="IPR028971">
    <property type="entry name" value="NAD-GDH_cat"/>
</dbReference>
<sequence length="1125" mass="127263">MNSADKKNSPETWQQALRRLAERALGKKQGHALCVKYRSLATENYQALVPPRFALKDMLHLERLDEACPSVSLLNPSRHVEHYRLHFYSRQERFLDEYIPLLENLHLRVMDQVQFTGDVKDVRYFIKSFTIKPAQAPCKQIVRLRPRLLDAIRAILAARVENDGLNKLIILTGMDWQEVDVLRAYRNYYLQLGHRTSRASIHHALLCNPDVALCLYHYFDARFRPYREDENASLREERNLLPMHLNLLKSMENVADLNDDRILRNLFNLIDATMRCNFHLRRQSLDAYFIAFKIDSLGVIEMPPPKPQYEIYVHAATMQGIHLRAGKVSRGGIRWSDRPDDFRSEILGLMQTQIAKNALIVPTGAKGGFVLTGDGLRGGMKEAGKRAYLILIEGLLDLTDNYDDAQIVSTRPDLVVYDDPDPYLVVAADKGTAQFSDIANAVSADYRFWLGDAFASGGSRGYNHKALGITARGAWECVKRHFRELGKDIQNETFTVIGVGSMDGDVFGNGMLLSPCIRLRAAFSGQHIFLDPSPPEDERAFLERKRLFELPGSSWDDYDRSLLSKGGGVYLRSAKDIPLSSEVKGWLGVHYRALDGESLIRYLLTAETDLLWLGGIGTYVKSSTEKHEDVSDRANDNVRVDASALRAKVVGEGANLGFTQKARIEYNLKGGRINTDAVDNSAGVDTSDHEVNLKILLTLLGKRNLLADGQTLFAEMTEDVCRLVLADNYAQSQCLSLEQLRVAESTAAFFKAAERLEAAGFLDGARNVFPGEKEVQGRPDKNLARPELAVLMAGAKMFLTEQIQAHTALLEDPCCDRYLRDYFPERIVEDYRDDLLLHPLADKIKATFISNKIINQAGSGFVVAHNGEKIDLLEQINCYLAFERILEADALRRRIERLDNRVPASLQYRLLLDIELLLEHFCRWALARALRIRPDAATMALYRGYLSDYWEYFHARILAQDEAVNRRLAHYESQGIADDLALKMAFFGELHDFLWLVDLALQSQRDLASVSRRYREIRALLGLDGVFDRLSGLPSQDRWQDRVGRDLQEQLMTLTGRLLIVILSSPAPTCAAYFEALGNRDEVARYFDLAREVGRLTPTHLYPYLVLCGQLERLADSLSVEAGGV</sequence>
<dbReference type="STRING" id="686340.Metal_2415"/>
<keyword evidence="5" id="KW-1185">Reference proteome</keyword>
<dbReference type="GO" id="GO:0006538">
    <property type="term" value="P:L-glutamate catabolic process"/>
    <property type="evidence" value="ECO:0007669"/>
    <property type="project" value="InterPro"/>
</dbReference>
<dbReference type="EMBL" id="CM001475">
    <property type="protein sequence ID" value="EIC30137.1"/>
    <property type="molecule type" value="Genomic_DNA"/>
</dbReference>
<evidence type="ECO:0000313" key="5">
    <source>
        <dbReference type="Proteomes" id="UP000005090"/>
    </source>
</evidence>
<organism evidence="4 5">
    <name type="scientific">Methylomicrobium album BG8</name>
    <dbReference type="NCBI Taxonomy" id="686340"/>
    <lineage>
        <taxon>Bacteria</taxon>
        <taxon>Pseudomonadati</taxon>
        <taxon>Pseudomonadota</taxon>
        <taxon>Gammaproteobacteria</taxon>
        <taxon>Methylococcales</taxon>
        <taxon>Methylococcaceae</taxon>
        <taxon>Methylomicrobium</taxon>
    </lineage>
</organism>
<evidence type="ECO:0000259" key="3">
    <source>
        <dbReference type="Pfam" id="PF21074"/>
    </source>
</evidence>
<dbReference type="Pfam" id="PF05088">
    <property type="entry name" value="Bac_GDH_CD"/>
    <property type="match status" value="1"/>
</dbReference>
<dbReference type="Pfam" id="PF21074">
    <property type="entry name" value="GDH_C"/>
    <property type="match status" value="1"/>
</dbReference>
<evidence type="ECO:0000259" key="2">
    <source>
        <dbReference type="Pfam" id="PF05088"/>
    </source>
</evidence>
<dbReference type="SUPFAM" id="SSF51735">
    <property type="entry name" value="NAD(P)-binding Rossmann-fold domains"/>
    <property type="match status" value="1"/>
</dbReference>
<feature type="domain" description="NAD-glutamate dehydrogenase catalytic" evidence="2">
    <location>
        <begin position="247"/>
        <end position="737"/>
    </location>
</feature>
<dbReference type="InterPro" id="IPR036291">
    <property type="entry name" value="NAD(P)-bd_dom_sf"/>
</dbReference>
<evidence type="ECO:0000313" key="4">
    <source>
        <dbReference type="EMBL" id="EIC30137.1"/>
    </source>
</evidence>
<keyword evidence="1" id="KW-0560">Oxidoreductase</keyword>
<protein>
    <submittedName>
        <fullName evidence="4">NAD-specific glutamate dehydrogenase</fullName>
    </submittedName>
</protein>
<dbReference type="PANTHER" id="PTHR43403">
    <property type="entry name" value="NAD-SPECIFIC GLUTAMATE DEHYDROGENASE"/>
    <property type="match status" value="1"/>
</dbReference>
<dbReference type="HOGENOM" id="CLU_003404_2_0_6"/>
<dbReference type="SUPFAM" id="SSF53223">
    <property type="entry name" value="Aminoacid dehydrogenase-like, N-terminal domain"/>
    <property type="match status" value="1"/>
</dbReference>
<dbReference type="Pfam" id="PF21078">
    <property type="entry name" value="GDH_HM3"/>
    <property type="match status" value="1"/>
</dbReference>
<evidence type="ECO:0000256" key="1">
    <source>
        <dbReference type="ARBA" id="ARBA00023002"/>
    </source>
</evidence>
<feature type="domain" description="NAD-specific glutamate dehydrogenase C-terminal" evidence="3">
    <location>
        <begin position="781"/>
        <end position="1110"/>
    </location>
</feature>
<dbReference type="PANTHER" id="PTHR43403:SF1">
    <property type="entry name" value="NAD-SPECIFIC GLUTAMATE DEHYDROGENASE"/>
    <property type="match status" value="1"/>
</dbReference>
<accession>H8GHI5</accession>
<name>H8GHI5_METAL</name>
<reference evidence="4 5" key="1">
    <citation type="journal article" date="2013" name="Genome Announc.">
        <title>Genome Sequence of the Obligate Gammaproteobacterial Methanotroph Methylomicrobium album Strain BG8.</title>
        <authorList>
            <person name="Kits K.D."/>
            <person name="Kalyuzhnaya M.G."/>
            <person name="Klotz M.G."/>
            <person name="Jetten M.S."/>
            <person name="Op den Camp H.J."/>
            <person name="Vuilleumier S."/>
            <person name="Bringel F."/>
            <person name="Dispirito A.A."/>
            <person name="Murrell J.C."/>
            <person name="Bruce D."/>
            <person name="Cheng J.F."/>
            <person name="Copeland A."/>
            <person name="Goodwin L."/>
            <person name="Hauser L."/>
            <person name="Lajus A."/>
            <person name="Land M.L."/>
            <person name="Lapidus A."/>
            <person name="Lucas S."/>
            <person name="Medigue C."/>
            <person name="Pitluck S."/>
            <person name="Woyke T."/>
            <person name="Zeytun A."/>
            <person name="Stein L.Y."/>
        </authorList>
    </citation>
    <scope>NUCLEOTIDE SEQUENCE [LARGE SCALE GENOMIC DNA]</scope>
    <source>
        <strain evidence="4 5">BG8</strain>
    </source>
</reference>
<dbReference type="InterPro" id="IPR046346">
    <property type="entry name" value="Aminoacid_DH-like_N_sf"/>
</dbReference>
<dbReference type="InterPro" id="IPR007780">
    <property type="entry name" value="NAD_Glu_DH_bac"/>
</dbReference>